<protein>
    <submittedName>
        <fullName evidence="1">Three-Cys-motif partner protein TcmP</fullName>
    </submittedName>
</protein>
<dbReference type="RefSeq" id="WP_268214338.1">
    <property type="nucleotide sequence ID" value="NZ_CP107241.1"/>
</dbReference>
<dbReference type="InterPro" id="IPR031009">
    <property type="entry name" value="Tcm_partner"/>
</dbReference>
<organism evidence="1 2">
    <name type="scientific">Xanthomonas hortorum</name>
    <dbReference type="NCBI Taxonomy" id="56454"/>
    <lineage>
        <taxon>Bacteria</taxon>
        <taxon>Pseudomonadati</taxon>
        <taxon>Pseudomonadota</taxon>
        <taxon>Gammaproteobacteria</taxon>
        <taxon>Lysobacterales</taxon>
        <taxon>Lysobacteraceae</taxon>
        <taxon>Xanthomonas</taxon>
    </lineage>
</organism>
<dbReference type="SUPFAM" id="SSF53335">
    <property type="entry name" value="S-adenosyl-L-methionine-dependent methyltransferases"/>
    <property type="match status" value="1"/>
</dbReference>
<dbReference type="AlphaFoldDB" id="A0AA47EUG5"/>
<dbReference type="EMBL" id="CP107241">
    <property type="protein sequence ID" value="WAH65466.1"/>
    <property type="molecule type" value="Genomic_DNA"/>
</dbReference>
<gene>
    <name evidence="1" type="primary">tcmP</name>
    <name evidence="1" type="ORF">OEG85_05735</name>
</gene>
<evidence type="ECO:0000313" key="2">
    <source>
        <dbReference type="Proteomes" id="UP001164737"/>
    </source>
</evidence>
<dbReference type="NCBIfam" id="TIGR04474">
    <property type="entry name" value="tcm_partner"/>
    <property type="match status" value="1"/>
</dbReference>
<accession>A0AA47EUG5</accession>
<evidence type="ECO:0000313" key="1">
    <source>
        <dbReference type="EMBL" id="WAH65466.1"/>
    </source>
</evidence>
<dbReference type="Gene3D" id="3.40.50.150">
    <property type="entry name" value="Vaccinia Virus protein VP39"/>
    <property type="match status" value="1"/>
</dbReference>
<reference evidence="1" key="1">
    <citation type="submission" date="2022-10" db="EMBL/GenBank/DDBJ databases">
        <title>Complete genome sequence resource for Xanthomonas hortorum isolated from Greek Oregano.</title>
        <authorList>
            <person name="Gonzalez-Tobon J."/>
            <person name="Helmann T.C."/>
            <person name="Daughtrey M."/>
            <person name="Stodghill P.V."/>
            <person name="Filiatrault M.J."/>
        </authorList>
    </citation>
    <scope>NUCLEOTIDE SEQUENCE</scope>
    <source>
        <strain evidence="1">Oregano 108</strain>
    </source>
</reference>
<name>A0AA47EUG5_9XANT</name>
<dbReference type="InterPro" id="IPR029063">
    <property type="entry name" value="SAM-dependent_MTases_sf"/>
</dbReference>
<sequence>MKPPGKMPTKRTEERYEIDPHDGLKAEVVGAWAQEKHARLRHYVDISRAARRKFDKNSTYIDLYCGPGRAKIKDTTTFIPGGALAAVDAARSVPFGSIHIADLDEANVQACRHRMEVSGFGPVNHLVGRAEDTAKSVVSKLSRTGLHFAFLDPYNVQSLPFEVLRTLAQMEHIDLLIHLSAMDLTRNVKQLMSREGLNNKA</sequence>
<dbReference type="Proteomes" id="UP001164737">
    <property type="component" value="Chromosome"/>
</dbReference>
<proteinExistence type="predicted"/>